<dbReference type="InterPro" id="IPR036390">
    <property type="entry name" value="WH_DNA-bd_sf"/>
</dbReference>
<dbReference type="PANTHER" id="PTHR22792">
    <property type="entry name" value="LUPUS LA PROTEIN-RELATED"/>
    <property type="match status" value="1"/>
</dbReference>
<dbReference type="GO" id="GO:0048255">
    <property type="term" value="P:mRNA stabilization"/>
    <property type="evidence" value="ECO:0007669"/>
    <property type="project" value="InterPro"/>
</dbReference>
<accession>A0A9W8AHB7</accession>
<feature type="region of interest" description="Disordered" evidence="3">
    <location>
        <begin position="45"/>
        <end position="400"/>
    </location>
</feature>
<feature type="compositionally biased region" description="Low complexity" evidence="3">
    <location>
        <begin position="316"/>
        <end position="333"/>
    </location>
</feature>
<sequence>MTADKPKVDSAAETSPVTSPAKDLETVQAGMEALTVQDFTLATDKPTEAVPAKGPTTLPPAPVPAVNPWGARKVSQTASQAKLPTEVTSATPSRSASTKKGGDSVAPLKDLNQWPAPADASVATKAAVTPGTTVTSKEAAEATEGAAQKRGKGKWVPVEVDITHSRPNATRGDAADKRRPRRTATPRQGERAPKDGSSAPISSSSETAEVTASEGAAGTSTPAANPAQPREGAGRSNGPTRRKASGTARPRTGNDSKSATGGHVPTRQTSEGSNASSDVKEGNAPATKRNSSAGGNRSRNQSRTGAQPNGDASVSTPEATANDTTDAAASTTAVEVQAGQSTQPRTAGSQGQPRQPRAPRDSNQANRGRRGPNGAGQPGRNGRMPSFPHQPSHYHAAHPHHQQLQAYPQGHYGGGSHYPRRPRQYPAVVNAPPPLPSTEGADSGTVQTFVRNQVEFYYSVDNLVKDVYFRSQMNEEGYLPLALIAGFNRVRALTTDLAVIREALASSEIVEVSGDSIRKRGDWQRWLLNPEHQSSSSSRTSGTNSPRAPATTGNSEPAQALPPTAGQSRPLHTPNLPPAPESNHLRPPRHPKLGLGGQGATGNTAASSRVPRPRISSHSRTAASRSRSRSQSGRHGAPHRGSRSHRADPMGDALFEFEEDEDLNQRGHSTRRPSRGENGDLSDGGFSRASADEYYSDEWDEDDVDEDVIASLLIVTERRRDRGRQPYERKAMNDDLARMINEGLYHYERDLHAGRSTRPSSRVTKVETVPAEEFLKSHPQRSRRGSMSNQPTVAREGEADGQTETVKSSKRSRRSKPAPRFIPIKGTAEASRGRSGQRRASQSAGSKAGGGFRPASYNAREHHAQTSIGWLMGDQPCPRDSVASGSLFSPGTSLNKPSSYRGAGGLSASVDQGGAMAGSYGTSYDGLAQSIPAFEHPSHELLRDNGFVQHKYYRYHAKALRERKRLGIGQSQEMNTLFRFWSHFLRDHFNRRMYAEFKRLALEDADAKYRYGLECLFRFYSYGLEKKFRGDLYEDFQVDTLRDYHDGYMYGLEKFWAYQFYRQDKATRPLDVTSELETILRDFKSIEDFQRAKQRRGASGGEAGPGPVTGSLARSEVASNEHDVGAALAAAPLP</sequence>
<feature type="region of interest" description="Disordered" evidence="3">
    <location>
        <begin position="1"/>
        <end position="26"/>
    </location>
</feature>
<dbReference type="AlphaFoldDB" id="A0A9W8AHB7"/>
<protein>
    <recommendedName>
        <fullName evidence="4">HTH La-type RNA-binding domain-containing protein</fullName>
    </recommendedName>
</protein>
<keyword evidence="1 2" id="KW-0694">RNA-binding</keyword>
<evidence type="ECO:0000256" key="3">
    <source>
        <dbReference type="SAM" id="MobiDB-lite"/>
    </source>
</evidence>
<comment type="caution">
    <text evidence="5">The sequence shown here is derived from an EMBL/GenBank/DDBJ whole genome shotgun (WGS) entry which is preliminary data.</text>
</comment>
<dbReference type="SUPFAM" id="SSF46785">
    <property type="entry name" value="Winged helix' DNA-binding domain"/>
    <property type="match status" value="1"/>
</dbReference>
<feature type="region of interest" description="Disordered" evidence="3">
    <location>
        <begin position="752"/>
        <end position="856"/>
    </location>
</feature>
<evidence type="ECO:0000259" key="4">
    <source>
        <dbReference type="PROSITE" id="PS50961"/>
    </source>
</evidence>
<proteinExistence type="predicted"/>
<dbReference type="GO" id="GO:0010494">
    <property type="term" value="C:cytoplasmic stress granule"/>
    <property type="evidence" value="ECO:0007669"/>
    <property type="project" value="TreeGrafter"/>
</dbReference>
<dbReference type="OrthoDB" id="340227at2759"/>
<dbReference type="EMBL" id="JANBPT010000038">
    <property type="protein sequence ID" value="KAJ1929328.1"/>
    <property type="molecule type" value="Genomic_DNA"/>
</dbReference>
<name>A0A9W8AHB7_9FUNG</name>
<dbReference type="InterPro" id="IPR006630">
    <property type="entry name" value="La_HTH"/>
</dbReference>
<keyword evidence="6" id="KW-1185">Reference proteome</keyword>
<feature type="compositionally biased region" description="Polar residues" evidence="3">
    <location>
        <begin position="338"/>
        <end position="353"/>
    </location>
</feature>
<dbReference type="GO" id="GO:0000339">
    <property type="term" value="F:RNA cap binding"/>
    <property type="evidence" value="ECO:0007669"/>
    <property type="project" value="InterPro"/>
</dbReference>
<dbReference type="InterPro" id="IPR045180">
    <property type="entry name" value="La_dom_prot"/>
</dbReference>
<dbReference type="GO" id="GO:0045727">
    <property type="term" value="P:positive regulation of translation"/>
    <property type="evidence" value="ECO:0007669"/>
    <property type="project" value="TreeGrafter"/>
</dbReference>
<dbReference type="InterPro" id="IPR036388">
    <property type="entry name" value="WH-like_DNA-bd_sf"/>
</dbReference>
<feature type="compositionally biased region" description="Basic residues" evidence="3">
    <location>
        <begin position="808"/>
        <end position="817"/>
    </location>
</feature>
<dbReference type="PANTHER" id="PTHR22792:SF132">
    <property type="entry name" value="LA-RELATED PROTEIN 1"/>
    <property type="match status" value="1"/>
</dbReference>
<evidence type="ECO:0000256" key="1">
    <source>
        <dbReference type="ARBA" id="ARBA00022884"/>
    </source>
</evidence>
<feature type="compositionally biased region" description="Polar residues" evidence="3">
    <location>
        <begin position="266"/>
        <end position="277"/>
    </location>
</feature>
<dbReference type="InterPro" id="IPR006607">
    <property type="entry name" value="DM15"/>
</dbReference>
<feature type="region of interest" description="Disordered" evidence="3">
    <location>
        <begin position="529"/>
        <end position="688"/>
    </location>
</feature>
<evidence type="ECO:0000313" key="5">
    <source>
        <dbReference type="EMBL" id="KAJ1929328.1"/>
    </source>
</evidence>
<dbReference type="Gene3D" id="1.10.10.10">
    <property type="entry name" value="Winged helix-like DNA-binding domain superfamily/Winged helix DNA-binding domain"/>
    <property type="match status" value="1"/>
</dbReference>
<feature type="compositionally biased region" description="Low complexity" evidence="3">
    <location>
        <begin position="380"/>
        <end position="394"/>
    </location>
</feature>
<dbReference type="Proteomes" id="UP001150569">
    <property type="component" value="Unassembled WGS sequence"/>
</dbReference>
<feature type="compositionally biased region" description="Polar residues" evidence="3">
    <location>
        <begin position="74"/>
        <end position="98"/>
    </location>
</feature>
<feature type="compositionally biased region" description="Low complexity" evidence="3">
    <location>
        <begin position="534"/>
        <end position="545"/>
    </location>
</feature>
<dbReference type="Pfam" id="PF05383">
    <property type="entry name" value="La"/>
    <property type="match status" value="1"/>
</dbReference>
<dbReference type="PROSITE" id="PS50961">
    <property type="entry name" value="HTH_LA"/>
    <property type="match status" value="1"/>
</dbReference>
<evidence type="ECO:0000256" key="2">
    <source>
        <dbReference type="PROSITE-ProRule" id="PRU00332"/>
    </source>
</evidence>
<feature type="region of interest" description="Disordered" evidence="3">
    <location>
        <begin position="1092"/>
        <end position="1119"/>
    </location>
</feature>
<dbReference type="Pfam" id="PF21071">
    <property type="entry name" value="LARP1_HEAT"/>
    <property type="match status" value="1"/>
</dbReference>
<feature type="compositionally biased region" description="Low complexity" evidence="3">
    <location>
        <begin position="197"/>
        <end position="219"/>
    </location>
</feature>
<organism evidence="5 6">
    <name type="scientific">Tieghemiomyces parasiticus</name>
    <dbReference type="NCBI Taxonomy" id="78921"/>
    <lineage>
        <taxon>Eukaryota</taxon>
        <taxon>Fungi</taxon>
        <taxon>Fungi incertae sedis</taxon>
        <taxon>Zoopagomycota</taxon>
        <taxon>Kickxellomycotina</taxon>
        <taxon>Dimargaritomycetes</taxon>
        <taxon>Dimargaritales</taxon>
        <taxon>Dimargaritaceae</taxon>
        <taxon>Tieghemiomyces</taxon>
    </lineage>
</organism>
<reference evidence="5" key="1">
    <citation type="submission" date="2022-07" db="EMBL/GenBank/DDBJ databases">
        <title>Phylogenomic reconstructions and comparative analyses of Kickxellomycotina fungi.</title>
        <authorList>
            <person name="Reynolds N.K."/>
            <person name="Stajich J.E."/>
            <person name="Barry K."/>
            <person name="Grigoriev I.V."/>
            <person name="Crous P."/>
            <person name="Smith M.E."/>
        </authorList>
    </citation>
    <scope>NUCLEOTIDE SEQUENCE</scope>
    <source>
        <strain evidence="5">RSA 861</strain>
    </source>
</reference>
<dbReference type="GO" id="GO:0005829">
    <property type="term" value="C:cytosol"/>
    <property type="evidence" value="ECO:0007669"/>
    <property type="project" value="TreeGrafter"/>
</dbReference>
<dbReference type="SMART" id="SM00715">
    <property type="entry name" value="LA"/>
    <property type="match status" value="1"/>
</dbReference>
<gene>
    <name evidence="5" type="ORF">IWQ60_001246</name>
</gene>
<feature type="compositionally biased region" description="Low complexity" evidence="3">
    <location>
        <begin position="618"/>
        <end position="634"/>
    </location>
</feature>
<evidence type="ECO:0000313" key="6">
    <source>
        <dbReference type="Proteomes" id="UP001150569"/>
    </source>
</evidence>
<feature type="compositionally biased region" description="Polar residues" evidence="3">
    <location>
        <begin position="288"/>
        <end position="315"/>
    </location>
</feature>
<feature type="domain" description="HTH La-type RNA-binding" evidence="4">
    <location>
        <begin position="440"/>
        <end position="529"/>
    </location>
</feature>
<feature type="compositionally biased region" description="Basic and acidic residues" evidence="3">
    <location>
        <begin position="1"/>
        <end position="10"/>
    </location>
</feature>
<dbReference type="SMART" id="SM00684">
    <property type="entry name" value="DM15"/>
    <property type="match status" value="3"/>
</dbReference>